<dbReference type="EMBL" id="CP017478">
    <property type="protein sequence ID" value="AOW20772.1"/>
    <property type="molecule type" value="Genomic_DNA"/>
</dbReference>
<protein>
    <recommendedName>
        <fullName evidence="1">PKD domain-containing protein</fullName>
    </recommendedName>
</protein>
<organism evidence="2 3">
    <name type="scientific">Urechidicola croceus</name>
    <dbReference type="NCBI Taxonomy" id="1850246"/>
    <lineage>
        <taxon>Bacteria</taxon>
        <taxon>Pseudomonadati</taxon>
        <taxon>Bacteroidota</taxon>
        <taxon>Flavobacteriia</taxon>
        <taxon>Flavobacteriales</taxon>
        <taxon>Flavobacteriaceae</taxon>
        <taxon>Urechidicola</taxon>
    </lineage>
</organism>
<dbReference type="RefSeq" id="WP_070236936.1">
    <property type="nucleotide sequence ID" value="NZ_CP017478.1"/>
</dbReference>
<dbReference type="Pfam" id="PF18911">
    <property type="entry name" value="PKD_4"/>
    <property type="match status" value="1"/>
</dbReference>
<accession>A0A1D8P886</accession>
<dbReference type="InterPro" id="IPR000601">
    <property type="entry name" value="PKD_dom"/>
</dbReference>
<evidence type="ECO:0000313" key="3">
    <source>
        <dbReference type="Proteomes" id="UP000176050"/>
    </source>
</evidence>
<dbReference type="InterPro" id="IPR035986">
    <property type="entry name" value="PKD_dom_sf"/>
</dbReference>
<sequence length="1284" mass="141618">MKRLLIIFLLIRYTICYSQNESKIWYFGENAGLDFNSGSPIALNDGQLNTDEGCASIADINGNLLFYSDGITIWNRNHSIMLNGTGLNGHPSSTNSAIIIPKPNTPNIYYIFTVDQLGWSNGLQFSEIDMTLDSGMGGVTNNKNIVLETPVTEKVTAVKSLDGESIWVVSHKWHSNEFIAFNVSSAGVNMNPVISAVGSIITDIVGNSTGGTIKISPDGTRLSVANSIILNNIELFDFDNTSGIVSNFIELNDFPPLFFSMGPYGLEFSPNSNLLYVSIPEYGIYQYNISLGSESAINNSKIEIFTNNLGDASCAMQLAVDGKIYVSNYGKTFLDVINSPNILGLNCNFQKAAVSLNGRKVFYGLPPFIQSYFNIGLSYQYNCLGNTTEFNLNTTVDSVVWDFGDPASGVNNTSIDIEPTHIFSSPGTYTVTATATSGGETAESEIEVVIYETPIAHPIDDMILCDTEHDGFIIYDLTTLENDILNGQDPDLFEVTYYDGISNYNDNSPMEHPDMFELLTLSNADPVISVRNKNNPACEDSMTFNIAVIESPLINLNIIDLPLCDNTSIGTETDGLIEIDLTQKEEEILNWETQPDYNITYFTDDLYTDEILDPTTYQNTNTTETIYVNVTNTSHSNNSCDSKTSFNLVVNALPTITPIVELKQCDDDNDGFSDFNLEEIIDAITTNAINETITFHETLELAESGNSPIPNTITYTNETVNTDTIWARVENVDGCYKTSQVNLIVSTTLIPSSFQRDFYQCDDDTDGIAIFDFSSVNTEIEALFPVGQQLDITYYRNVDDALAEENFITDISNYENSGYPNSQDIYVRVDSQLDNSCLGLGAHISLTVETVPVANPVTISEQCDPDGDGLYEFDTSTIQSTIIGTQTDVEVFYVAENGDDLPSPLPNPFQTASQTITVRVENTLSQDPNGRCFDETTIDFSVDAAAVANPIDNLIECDDDIDGLFPFDTSAIETTVLNGQTDMIVSYTDSQGNVLSNPLPNPFLSGNETITVRVENPLNTICYDETSFELIVRERPQFELDEEDVICINESPSLTVSTRNEINTESYEWTDSDGTIISTDASATVTEGGIYSVIAISSFGCESFPQEITIDESEKAIITQEMITIIDDSDNNSISIDISNLGSGDYEFSLESESGMYQDEPIFENVPAGIHTVYVQDKNNCGITPIQVSVIGYPKYFTPNNDGVNDTWNVKGTNSNFYGNSIIYIYDRFGKIVANILPNSEGWNGIYNGKELPATDYWFKVEFIDEDGTSFIRKGHFSLIRRGY</sequence>
<dbReference type="InterPro" id="IPR015943">
    <property type="entry name" value="WD40/YVTN_repeat-like_dom_sf"/>
</dbReference>
<dbReference type="STRING" id="1850246.LPB138_08820"/>
<gene>
    <name evidence="2" type="ORF">LPB138_08820</name>
</gene>
<feature type="domain" description="PKD" evidence="1">
    <location>
        <begin position="401"/>
        <end position="450"/>
    </location>
</feature>
<dbReference type="InterPro" id="IPR013783">
    <property type="entry name" value="Ig-like_fold"/>
</dbReference>
<evidence type="ECO:0000259" key="1">
    <source>
        <dbReference type="PROSITE" id="PS50093"/>
    </source>
</evidence>
<dbReference type="SUPFAM" id="SSF49299">
    <property type="entry name" value="PKD domain"/>
    <property type="match status" value="1"/>
</dbReference>
<proteinExistence type="predicted"/>
<dbReference type="Pfam" id="PF13585">
    <property type="entry name" value="CHU_C"/>
    <property type="match status" value="1"/>
</dbReference>
<evidence type="ECO:0000313" key="2">
    <source>
        <dbReference type="EMBL" id="AOW20772.1"/>
    </source>
</evidence>
<dbReference type="Gene3D" id="2.60.40.10">
    <property type="entry name" value="Immunoglobulins"/>
    <property type="match status" value="1"/>
</dbReference>
<dbReference type="OrthoDB" id="9765926at2"/>
<dbReference type="KEGG" id="lul:LPB138_08820"/>
<dbReference type="Proteomes" id="UP000176050">
    <property type="component" value="Chromosome"/>
</dbReference>
<dbReference type="PROSITE" id="PS50093">
    <property type="entry name" value="PKD"/>
    <property type="match status" value="1"/>
</dbReference>
<reference evidence="2 3" key="1">
    <citation type="submission" date="2016-10" db="EMBL/GenBank/DDBJ databases">
        <title>Lutibacter sp. LPB0138, isolated from marine gastropod.</title>
        <authorList>
            <person name="Kim E."/>
            <person name="Yi H."/>
        </authorList>
    </citation>
    <scope>NUCLEOTIDE SEQUENCE [LARGE SCALE GENOMIC DNA]</scope>
    <source>
        <strain evidence="2 3">LPB0138</strain>
    </source>
</reference>
<name>A0A1D8P886_9FLAO</name>
<dbReference type="NCBIfam" id="TIGR04131">
    <property type="entry name" value="Bac_Flav_CTERM"/>
    <property type="match status" value="1"/>
</dbReference>
<dbReference type="CDD" id="cd00146">
    <property type="entry name" value="PKD"/>
    <property type="match status" value="1"/>
</dbReference>
<dbReference type="Gene3D" id="2.130.10.10">
    <property type="entry name" value="YVTN repeat-like/Quinoprotein amine dehydrogenase"/>
    <property type="match status" value="1"/>
</dbReference>
<dbReference type="InterPro" id="IPR026341">
    <property type="entry name" value="T9SS_type_B"/>
</dbReference>
<dbReference type="SUPFAM" id="SSF63829">
    <property type="entry name" value="Calcium-dependent phosphotriesterase"/>
    <property type="match status" value="1"/>
</dbReference>
<keyword evidence="3" id="KW-1185">Reference proteome</keyword>